<feature type="non-terminal residue" evidence="9">
    <location>
        <position position="1"/>
    </location>
</feature>
<keyword evidence="3 8" id="KW-0812">Transmembrane</keyword>
<sequence>ADLLRLTAPSLIFMSTFSVLAGMLYALRRFTYPAFAAALFNLMIVVATLVLAPRVGIQGVAIGWIAGAVAQMSLQFLGMRGVRLRLMF</sequence>
<organism evidence="9 10">
    <name type="scientific">Candidatus Thermofonsia Clade 1 bacterium</name>
    <dbReference type="NCBI Taxonomy" id="2364210"/>
    <lineage>
        <taxon>Bacteria</taxon>
        <taxon>Bacillati</taxon>
        <taxon>Chloroflexota</taxon>
        <taxon>Candidatus Thermofontia</taxon>
        <taxon>Candidatus Thermofonsia Clade 1</taxon>
    </lineage>
</organism>
<dbReference type="Proteomes" id="UP000229681">
    <property type="component" value="Unassembled WGS sequence"/>
</dbReference>
<keyword evidence="6 8" id="KW-1133">Transmembrane helix</keyword>
<evidence type="ECO:0000313" key="10">
    <source>
        <dbReference type="Proteomes" id="UP000229681"/>
    </source>
</evidence>
<evidence type="ECO:0000256" key="5">
    <source>
        <dbReference type="ARBA" id="ARBA00022984"/>
    </source>
</evidence>
<dbReference type="GO" id="GO:0005886">
    <property type="term" value="C:plasma membrane"/>
    <property type="evidence" value="ECO:0007669"/>
    <property type="project" value="UniProtKB-SubCell"/>
</dbReference>
<dbReference type="InterPro" id="IPR051050">
    <property type="entry name" value="Lipid_II_flippase_MurJ/MviN"/>
</dbReference>
<comment type="subcellular location">
    <subcellularLocation>
        <location evidence="1">Cell membrane</location>
        <topology evidence="1">Multi-pass membrane protein</topology>
    </subcellularLocation>
</comment>
<keyword evidence="4" id="KW-0133">Cell shape</keyword>
<evidence type="ECO:0000256" key="7">
    <source>
        <dbReference type="ARBA" id="ARBA00023136"/>
    </source>
</evidence>
<dbReference type="PRINTS" id="PR01806">
    <property type="entry name" value="VIRFACTRMVIN"/>
</dbReference>
<dbReference type="GO" id="GO:0009252">
    <property type="term" value="P:peptidoglycan biosynthetic process"/>
    <property type="evidence" value="ECO:0007669"/>
    <property type="project" value="UniProtKB-KW"/>
</dbReference>
<gene>
    <name evidence="9" type="ORF">CUN49_19470</name>
</gene>
<evidence type="ECO:0000256" key="4">
    <source>
        <dbReference type="ARBA" id="ARBA00022960"/>
    </source>
</evidence>
<dbReference type="PANTHER" id="PTHR47019:SF1">
    <property type="entry name" value="LIPID II FLIPPASE MURJ"/>
    <property type="match status" value="1"/>
</dbReference>
<evidence type="ECO:0000256" key="2">
    <source>
        <dbReference type="ARBA" id="ARBA00022475"/>
    </source>
</evidence>
<keyword evidence="5" id="KW-0573">Peptidoglycan synthesis</keyword>
<feature type="transmembrane region" description="Helical" evidence="8">
    <location>
        <begin position="34"/>
        <end position="51"/>
    </location>
</feature>
<evidence type="ECO:0000313" key="9">
    <source>
        <dbReference type="EMBL" id="PJF33079.1"/>
    </source>
</evidence>
<proteinExistence type="predicted"/>
<comment type="caution">
    <text evidence="9">The sequence shown here is derived from an EMBL/GenBank/DDBJ whole genome shotgun (WGS) entry which is preliminary data.</text>
</comment>
<evidence type="ECO:0000256" key="1">
    <source>
        <dbReference type="ARBA" id="ARBA00004651"/>
    </source>
</evidence>
<evidence type="ECO:0000256" key="6">
    <source>
        <dbReference type="ARBA" id="ARBA00022989"/>
    </source>
</evidence>
<reference evidence="9 10" key="1">
    <citation type="submission" date="2017-11" db="EMBL/GenBank/DDBJ databases">
        <title>Evolution of Phototrophy in the Chloroflexi Phylum Driven by Horizontal Gene Transfer.</title>
        <authorList>
            <person name="Ward L.M."/>
            <person name="Hemp J."/>
            <person name="Shih P.M."/>
            <person name="Mcglynn S.E."/>
            <person name="Fischer W."/>
        </authorList>
    </citation>
    <scope>NUCLEOTIDE SEQUENCE [LARGE SCALE GENOMIC DNA]</scope>
    <source>
        <strain evidence="9">JP3_13</strain>
    </source>
</reference>
<feature type="non-terminal residue" evidence="9">
    <location>
        <position position="88"/>
    </location>
</feature>
<dbReference type="PANTHER" id="PTHR47019">
    <property type="entry name" value="LIPID II FLIPPASE MURJ"/>
    <property type="match status" value="1"/>
</dbReference>
<dbReference type="InterPro" id="IPR004268">
    <property type="entry name" value="MurJ"/>
</dbReference>
<keyword evidence="7 8" id="KW-0472">Membrane</keyword>
<keyword evidence="2" id="KW-1003">Cell membrane</keyword>
<feature type="transmembrane region" description="Helical" evidence="8">
    <location>
        <begin position="57"/>
        <end position="77"/>
    </location>
</feature>
<dbReference type="GO" id="GO:0034204">
    <property type="term" value="P:lipid translocation"/>
    <property type="evidence" value="ECO:0007669"/>
    <property type="project" value="TreeGrafter"/>
</dbReference>
<evidence type="ECO:0000256" key="8">
    <source>
        <dbReference type="SAM" id="Phobius"/>
    </source>
</evidence>
<protein>
    <submittedName>
        <fullName evidence="9">Murein biosynthesis integral membrane protein MurJ</fullName>
    </submittedName>
</protein>
<dbReference type="Pfam" id="PF03023">
    <property type="entry name" value="MurJ"/>
    <property type="match status" value="1"/>
</dbReference>
<feature type="transmembrane region" description="Helical" evidence="8">
    <location>
        <begin position="6"/>
        <end position="27"/>
    </location>
</feature>
<dbReference type="GO" id="GO:0008360">
    <property type="term" value="P:regulation of cell shape"/>
    <property type="evidence" value="ECO:0007669"/>
    <property type="project" value="UniProtKB-KW"/>
</dbReference>
<dbReference type="AlphaFoldDB" id="A0A2M8P6A5"/>
<name>A0A2M8P6A5_9CHLR</name>
<dbReference type="GO" id="GO:0015648">
    <property type="term" value="F:lipid-linked peptidoglycan transporter activity"/>
    <property type="evidence" value="ECO:0007669"/>
    <property type="project" value="TreeGrafter"/>
</dbReference>
<accession>A0A2M8P6A5</accession>
<dbReference type="EMBL" id="PGTM01001140">
    <property type="protein sequence ID" value="PJF33079.1"/>
    <property type="molecule type" value="Genomic_DNA"/>
</dbReference>
<evidence type="ECO:0000256" key="3">
    <source>
        <dbReference type="ARBA" id="ARBA00022692"/>
    </source>
</evidence>